<keyword evidence="4" id="KW-1185">Reference proteome</keyword>
<proteinExistence type="predicted"/>
<dbReference type="AlphaFoldDB" id="A0A835SF04"/>
<evidence type="ECO:0000256" key="1">
    <source>
        <dbReference type="SAM" id="MobiDB-lite"/>
    </source>
</evidence>
<dbReference type="InterPro" id="IPR012891">
    <property type="entry name" value="GCK_dom"/>
</dbReference>
<feature type="region of interest" description="Disordered" evidence="1">
    <location>
        <begin position="1"/>
        <end position="39"/>
    </location>
</feature>
<dbReference type="OrthoDB" id="2148418at2759"/>
<evidence type="ECO:0000259" key="2">
    <source>
        <dbReference type="SMART" id="SM01227"/>
    </source>
</evidence>
<organism evidence="3 4">
    <name type="scientific">Chlamydomonas incerta</name>
    <dbReference type="NCBI Taxonomy" id="51695"/>
    <lineage>
        <taxon>Eukaryota</taxon>
        <taxon>Viridiplantae</taxon>
        <taxon>Chlorophyta</taxon>
        <taxon>core chlorophytes</taxon>
        <taxon>Chlorophyceae</taxon>
        <taxon>CS clade</taxon>
        <taxon>Chlamydomonadales</taxon>
        <taxon>Chlamydomonadaceae</taxon>
        <taxon>Chlamydomonas</taxon>
    </lineage>
</organism>
<evidence type="ECO:0000313" key="4">
    <source>
        <dbReference type="Proteomes" id="UP000650467"/>
    </source>
</evidence>
<comment type="caution">
    <text evidence="3">The sequence shown here is derived from an EMBL/GenBank/DDBJ whole genome shotgun (WGS) entry which is preliminary data.</text>
</comment>
<protein>
    <recommendedName>
        <fullName evidence="2">GCK domain-containing protein</fullName>
    </recommendedName>
</protein>
<dbReference type="EMBL" id="JAEHOC010000052">
    <property type="protein sequence ID" value="KAG2425769.1"/>
    <property type="molecule type" value="Genomic_DNA"/>
</dbReference>
<feature type="domain" description="GCK" evidence="2">
    <location>
        <begin position="38"/>
        <end position="115"/>
    </location>
</feature>
<dbReference type="Proteomes" id="UP000650467">
    <property type="component" value="Unassembled WGS sequence"/>
</dbReference>
<feature type="compositionally biased region" description="Basic and acidic residues" evidence="1">
    <location>
        <begin position="1"/>
        <end position="15"/>
    </location>
</feature>
<sequence>MEPEKKTAAEAKPDNVEEEATEPGPSGAGEQKGEEDEEECGWCKWMKGGGCKDSFQVWLDCVDGVKAAGREDVESCAAVMGPLWDCMEAHKEYYAPQLSSVADNKAAAGAAASGAAGGEGEEEEEGMAPASATAGAAASAGK</sequence>
<dbReference type="PANTHER" id="PTHR34357">
    <property type="entry name" value="F7A19.14 PROTEIN-RELATED"/>
    <property type="match status" value="1"/>
</dbReference>
<feature type="compositionally biased region" description="Low complexity" evidence="1">
    <location>
        <begin position="127"/>
        <end position="142"/>
    </location>
</feature>
<gene>
    <name evidence="3" type="ORF">HXX76_013394</name>
</gene>
<dbReference type="Pfam" id="PF07802">
    <property type="entry name" value="GCK"/>
    <property type="match status" value="1"/>
</dbReference>
<feature type="region of interest" description="Disordered" evidence="1">
    <location>
        <begin position="104"/>
        <end position="142"/>
    </location>
</feature>
<dbReference type="Gene3D" id="1.10.287.2900">
    <property type="match status" value="1"/>
</dbReference>
<dbReference type="PANTHER" id="PTHR34357:SF2">
    <property type="entry name" value="F26F24.3-RELATED"/>
    <property type="match status" value="1"/>
</dbReference>
<dbReference type="SMART" id="SM01227">
    <property type="entry name" value="GCK"/>
    <property type="match status" value="1"/>
</dbReference>
<reference evidence="3" key="1">
    <citation type="journal article" date="2020" name="bioRxiv">
        <title>Comparative genomics of Chlamydomonas.</title>
        <authorList>
            <person name="Craig R.J."/>
            <person name="Hasan A.R."/>
            <person name="Ness R.W."/>
            <person name="Keightley P.D."/>
        </authorList>
    </citation>
    <scope>NUCLEOTIDE SEQUENCE</scope>
    <source>
        <strain evidence="3">SAG 7.73</strain>
    </source>
</reference>
<name>A0A835SF04_CHLIN</name>
<accession>A0A835SF04</accession>
<evidence type="ECO:0000313" key="3">
    <source>
        <dbReference type="EMBL" id="KAG2425769.1"/>
    </source>
</evidence>